<gene>
    <name evidence="3" type="ORF">DB31_2659</name>
</gene>
<dbReference type="PATRIC" id="fig|394096.3.peg.6990"/>
<dbReference type="STRING" id="394096.DB31_2659"/>
<evidence type="ECO:0000313" key="4">
    <source>
        <dbReference type="Proteomes" id="UP000028725"/>
    </source>
</evidence>
<dbReference type="AlphaFoldDB" id="A0A085W778"/>
<dbReference type="Gene3D" id="2.60.40.420">
    <property type="entry name" value="Cupredoxins - blue copper proteins"/>
    <property type="match status" value="1"/>
</dbReference>
<accession>A0A085W778</accession>
<dbReference type="InterPro" id="IPR008972">
    <property type="entry name" value="Cupredoxin"/>
</dbReference>
<proteinExistence type="predicted"/>
<evidence type="ECO:0008006" key="5">
    <source>
        <dbReference type="Google" id="ProtNLM"/>
    </source>
</evidence>
<feature type="region of interest" description="Disordered" evidence="1">
    <location>
        <begin position="19"/>
        <end position="40"/>
    </location>
</feature>
<dbReference type="OrthoDB" id="9772097at2"/>
<dbReference type="EMBL" id="JMCB01000017">
    <property type="protein sequence ID" value="KFE63541.1"/>
    <property type="molecule type" value="Genomic_DNA"/>
</dbReference>
<protein>
    <recommendedName>
        <fullName evidence="5">Lipoprotein</fullName>
    </recommendedName>
</protein>
<dbReference type="InterPro" id="IPR008969">
    <property type="entry name" value="CarboxyPept-like_regulatory"/>
</dbReference>
<feature type="chain" id="PRO_5001799443" description="Lipoprotein" evidence="2">
    <location>
        <begin position="24"/>
        <end position="255"/>
    </location>
</feature>
<name>A0A085W778_9BACT</name>
<evidence type="ECO:0000313" key="3">
    <source>
        <dbReference type="EMBL" id="KFE63541.1"/>
    </source>
</evidence>
<sequence length="255" mass="26591">MHLCALALLALATACRGSSESNAAPPASTPTPMPQRATAAPAGKGFIEGTVRLTGTPPTPAQFDTTASVLATCGDKVPDRSLTVGEGGALAHVVVSLADGASLPAEGVTAPPALLDQKKCSYDPPALAARAGTALEVRNSDPVMHNVRAAAGAQPVFNVAMPLEGMTLKKPLPATPGTVQVKCDVHPWMRAVVRTFDHPYFTTTDSQGHFRLEVPEGTHTVVLWHDRLPEASKPLTVKAGETVRLEQSWASDAVK</sequence>
<organism evidence="3 4">
    <name type="scientific">Hyalangium minutum</name>
    <dbReference type="NCBI Taxonomy" id="394096"/>
    <lineage>
        <taxon>Bacteria</taxon>
        <taxon>Pseudomonadati</taxon>
        <taxon>Myxococcota</taxon>
        <taxon>Myxococcia</taxon>
        <taxon>Myxococcales</taxon>
        <taxon>Cystobacterineae</taxon>
        <taxon>Archangiaceae</taxon>
        <taxon>Hyalangium</taxon>
    </lineage>
</organism>
<feature type="signal peptide" evidence="2">
    <location>
        <begin position="1"/>
        <end position="23"/>
    </location>
</feature>
<keyword evidence="4" id="KW-1185">Reference proteome</keyword>
<keyword evidence="2" id="KW-0732">Signal</keyword>
<evidence type="ECO:0000256" key="1">
    <source>
        <dbReference type="SAM" id="MobiDB-lite"/>
    </source>
</evidence>
<dbReference type="Proteomes" id="UP000028725">
    <property type="component" value="Unassembled WGS sequence"/>
</dbReference>
<dbReference type="SUPFAM" id="SSF49503">
    <property type="entry name" value="Cupredoxins"/>
    <property type="match status" value="1"/>
</dbReference>
<dbReference type="SUPFAM" id="SSF49464">
    <property type="entry name" value="Carboxypeptidase regulatory domain-like"/>
    <property type="match status" value="1"/>
</dbReference>
<evidence type="ECO:0000256" key="2">
    <source>
        <dbReference type="SAM" id="SignalP"/>
    </source>
</evidence>
<comment type="caution">
    <text evidence="3">The sequence shown here is derived from an EMBL/GenBank/DDBJ whole genome shotgun (WGS) entry which is preliminary data.</text>
</comment>
<reference evidence="3 4" key="1">
    <citation type="submission" date="2014-04" db="EMBL/GenBank/DDBJ databases">
        <title>Genome assembly of Hyalangium minutum DSM 14724.</title>
        <authorList>
            <person name="Sharma G."/>
            <person name="Subramanian S."/>
        </authorList>
    </citation>
    <scope>NUCLEOTIDE SEQUENCE [LARGE SCALE GENOMIC DNA]</scope>
    <source>
        <strain evidence="3 4">DSM 14724</strain>
    </source>
</reference>